<evidence type="ECO:0008006" key="2">
    <source>
        <dbReference type="Google" id="ProtNLM"/>
    </source>
</evidence>
<evidence type="ECO:0000313" key="1">
    <source>
        <dbReference type="EMBL" id="BBH92220.1"/>
    </source>
</evidence>
<dbReference type="InterPro" id="IPR014990">
    <property type="entry name" value="DUF1838"/>
</dbReference>
<sequence>MPSSIDLSQPEQLLRAFVKTRASLIEEEVVCWWSGRVYSLVPGEPSRFLFAIEGYNICRCRSIPGGYEQLSREMMVYQDPKQRSILERWVNPFTGEEVEVVPVWNDPVNQRYLLEGPQGPFTLQVTPLEGGRLCLALDVLLAYPSPLPRALYPRYSQSDLYQGAELFQFFVSQDDLENATLSSVPCEIAWTRIGPWLPWMAMADRPGWLLYQCRGCKLQGGYAALPAALRSYVERHQPHYQHAPLEWSGPNESSWSYFKKKLLASQVSHL</sequence>
<proteinExistence type="predicted"/>
<accession>A0A455SX13</accession>
<reference evidence="1" key="1">
    <citation type="submission" date="2018-12" db="EMBL/GenBank/DDBJ databases">
        <title>Novel natural products biosynthetic potential of the class Ktedonobacteria.</title>
        <authorList>
            <person name="Zheng Y."/>
            <person name="Saitou A."/>
            <person name="Wang C.M."/>
            <person name="Toyoda A."/>
            <person name="Minakuchi Y."/>
            <person name="Sekiguchi Y."/>
            <person name="Ueda K."/>
            <person name="Takano H."/>
            <person name="Sakai Y."/>
            <person name="Yokota A."/>
            <person name="Yabe S."/>
        </authorList>
    </citation>
    <scope>NUCLEOTIDE SEQUENCE</scope>
    <source>
        <strain evidence="1">A3-2</strain>
    </source>
</reference>
<name>A0A455SX13_9CHLR</name>
<dbReference type="AlphaFoldDB" id="A0A455SX13"/>
<dbReference type="Pfam" id="PF08894">
    <property type="entry name" value="DUF1838"/>
    <property type="match status" value="1"/>
</dbReference>
<dbReference type="EMBL" id="AP019377">
    <property type="protein sequence ID" value="BBH92220.1"/>
    <property type="molecule type" value="Genomic_DNA"/>
</dbReference>
<protein>
    <recommendedName>
        <fullName evidence="2">DUF1838 domain-containing protein</fullName>
    </recommendedName>
</protein>
<gene>
    <name evidence="1" type="ORF">KTA_04190</name>
</gene>
<organism evidence="1">
    <name type="scientific">Thermogemmatispora argillosa</name>
    <dbReference type="NCBI Taxonomy" id="2045280"/>
    <lineage>
        <taxon>Bacteria</taxon>
        <taxon>Bacillati</taxon>
        <taxon>Chloroflexota</taxon>
        <taxon>Ktedonobacteria</taxon>
        <taxon>Thermogemmatisporales</taxon>
        <taxon>Thermogemmatisporaceae</taxon>
        <taxon>Thermogemmatispora</taxon>
    </lineage>
</organism>